<dbReference type="PANTHER" id="PTHR33129:SF1">
    <property type="entry name" value="ATP-BINDING PROTEIN"/>
    <property type="match status" value="1"/>
</dbReference>
<dbReference type="EMBL" id="JAFCMP010000125">
    <property type="protein sequence ID" value="KAG5185611.1"/>
    <property type="molecule type" value="Genomic_DNA"/>
</dbReference>
<dbReference type="AlphaFoldDB" id="A0A835Z2C9"/>
<dbReference type="SUPFAM" id="SSF52540">
    <property type="entry name" value="P-loop containing nucleoside triphosphate hydrolases"/>
    <property type="match status" value="1"/>
</dbReference>
<protein>
    <recommendedName>
        <fullName evidence="4">Crinkler (CRN) family protein</fullName>
    </recommendedName>
</protein>
<feature type="coiled-coil region" evidence="1">
    <location>
        <begin position="34"/>
        <end position="61"/>
    </location>
</feature>
<evidence type="ECO:0000256" key="1">
    <source>
        <dbReference type="SAM" id="Coils"/>
    </source>
</evidence>
<keyword evidence="1" id="KW-0175">Coiled coil</keyword>
<dbReference type="PANTHER" id="PTHR33129">
    <property type="entry name" value="PROTEIN KINASE DOMAIN-CONTAINING PROTEIN-RELATED"/>
    <property type="match status" value="1"/>
</dbReference>
<keyword evidence="3" id="KW-1185">Reference proteome</keyword>
<dbReference type="InterPro" id="IPR052980">
    <property type="entry name" value="Crinkler_effector"/>
</dbReference>
<organism evidence="2 3">
    <name type="scientific">Tribonema minus</name>
    <dbReference type="NCBI Taxonomy" id="303371"/>
    <lineage>
        <taxon>Eukaryota</taxon>
        <taxon>Sar</taxon>
        <taxon>Stramenopiles</taxon>
        <taxon>Ochrophyta</taxon>
        <taxon>PX clade</taxon>
        <taxon>Xanthophyceae</taxon>
        <taxon>Tribonematales</taxon>
        <taxon>Tribonemataceae</taxon>
        <taxon>Tribonema</taxon>
    </lineage>
</organism>
<evidence type="ECO:0000313" key="3">
    <source>
        <dbReference type="Proteomes" id="UP000664859"/>
    </source>
</evidence>
<dbReference type="Proteomes" id="UP000664859">
    <property type="component" value="Unassembled WGS sequence"/>
</dbReference>
<dbReference type="InterPro" id="IPR027417">
    <property type="entry name" value="P-loop_NTPase"/>
</dbReference>
<comment type="caution">
    <text evidence="2">The sequence shown here is derived from an EMBL/GenBank/DDBJ whole genome shotgun (WGS) entry which is preliminary data.</text>
</comment>
<reference evidence="2" key="1">
    <citation type="submission" date="2021-02" db="EMBL/GenBank/DDBJ databases">
        <title>First Annotated Genome of the Yellow-green Alga Tribonema minus.</title>
        <authorList>
            <person name="Mahan K.M."/>
        </authorList>
    </citation>
    <scope>NUCLEOTIDE SEQUENCE</scope>
    <source>
        <strain evidence="2">UTEX B ZZ1240</strain>
    </source>
</reference>
<name>A0A835Z2C9_9STRA</name>
<sequence length="501" mass="57202">MLILDEPLDDGELSPCGGHEVNHTYFQRAEDAERARLLDKQHRLLARVEELREEKQRLNVDRAGPQKAPPPLHAFWTNLGNAEVDNDGFLQLTEGTNFFGREGRKSQRMDCIYVRQWYRRLYEHIVKLVKPESKRVRRVVVTGGPGTGKTYFGFYCLWQLCQAGKTVIYQWGSDFYRFSGKSAEYGSENAFVSAGYFRDKDCWFLADPESHQSLRSDCLGITLVLHSRCFRNRVYDEFMKARRGRTAAVTYMSPWSLNELQKCRARKCPHLTRTEVEDLSTVWGGSAWLVLKLVQAKSRRMLLDTIHTASMEKWEAALADALAPTHKVFGKAVSVADFVVQMVPITPETFTTQFVSGYIFQLFSDRHQAAMRARVRDWLAAALGSPAATTPGNMFELLAHNDLLNSSAYNDVFKYTRLVSGETPKERRCRPLRREEMRFSGHHRFGVLADLEVVPDTYYWPLQHDVAAVDAFAVIGDALYMFKMTTNERRGAPAEGVIAVV</sequence>
<evidence type="ECO:0008006" key="4">
    <source>
        <dbReference type="Google" id="ProtNLM"/>
    </source>
</evidence>
<gene>
    <name evidence="2" type="ORF">JKP88DRAFT_311660</name>
</gene>
<accession>A0A835Z2C9</accession>
<evidence type="ECO:0000313" key="2">
    <source>
        <dbReference type="EMBL" id="KAG5185611.1"/>
    </source>
</evidence>
<proteinExistence type="predicted"/>